<keyword evidence="3" id="KW-0067">ATP-binding</keyword>
<name>A0AAE8SVV5_9PEZI</name>
<dbReference type="GO" id="GO:0006281">
    <property type="term" value="P:DNA repair"/>
    <property type="evidence" value="ECO:0007669"/>
    <property type="project" value="TreeGrafter"/>
</dbReference>
<dbReference type="GO" id="GO:0016787">
    <property type="term" value="F:hydrolase activity"/>
    <property type="evidence" value="ECO:0007669"/>
    <property type="project" value="UniProtKB-KW"/>
</dbReference>
<keyword evidence="6" id="KW-1185">Reference proteome</keyword>
<feature type="domain" description="Helicase C-terminal" evidence="4">
    <location>
        <begin position="1"/>
        <end position="134"/>
    </location>
</feature>
<dbReference type="PANTHER" id="PTHR45626">
    <property type="entry name" value="TRANSCRIPTION TERMINATION FACTOR 2-RELATED"/>
    <property type="match status" value="1"/>
</dbReference>
<dbReference type="InterPro" id="IPR001650">
    <property type="entry name" value="Helicase_C-like"/>
</dbReference>
<gene>
    <name evidence="5" type="ORF">DNG_05800</name>
</gene>
<keyword evidence="2" id="KW-0378">Hydrolase</keyword>
<sequence length="164" mass="18206">MQQLLGAANVSSVRIDGTVSNDERVRYMEAFRSGQDIPVLLMTMGTGAVGLNLTAANYIHVVEPQWSPSVEEQAVARAVRMGQTRTVTVIRYVVERSVEQVKKDPASRQNKYMTLKLMGSGERNIVHLQKKKKHLAKFALNGTDETAAGKLDDLKFIIDFDSIV</sequence>
<dbReference type="Proteomes" id="UP001187682">
    <property type="component" value="Unassembled WGS sequence"/>
</dbReference>
<evidence type="ECO:0000256" key="2">
    <source>
        <dbReference type="ARBA" id="ARBA00022801"/>
    </source>
</evidence>
<dbReference type="SMART" id="SM00490">
    <property type="entry name" value="HELICc"/>
    <property type="match status" value="1"/>
</dbReference>
<dbReference type="GO" id="GO:0005524">
    <property type="term" value="F:ATP binding"/>
    <property type="evidence" value="ECO:0007669"/>
    <property type="project" value="UniProtKB-KW"/>
</dbReference>
<reference evidence="5" key="1">
    <citation type="submission" date="2018-03" db="EMBL/GenBank/DDBJ databases">
        <authorList>
            <person name="Guldener U."/>
        </authorList>
    </citation>
    <scope>NUCLEOTIDE SEQUENCE</scope>
</reference>
<organism evidence="5 6">
    <name type="scientific">Cephalotrichum gorgonifer</name>
    <dbReference type="NCBI Taxonomy" id="2041049"/>
    <lineage>
        <taxon>Eukaryota</taxon>
        <taxon>Fungi</taxon>
        <taxon>Dikarya</taxon>
        <taxon>Ascomycota</taxon>
        <taxon>Pezizomycotina</taxon>
        <taxon>Sordariomycetes</taxon>
        <taxon>Hypocreomycetidae</taxon>
        <taxon>Microascales</taxon>
        <taxon>Microascaceae</taxon>
        <taxon>Cephalotrichum</taxon>
    </lineage>
</organism>
<keyword evidence="1" id="KW-0547">Nucleotide-binding</keyword>
<dbReference type="AlphaFoldDB" id="A0AAE8SVV5"/>
<dbReference type="InterPro" id="IPR049730">
    <property type="entry name" value="SNF2/RAD54-like_C"/>
</dbReference>
<evidence type="ECO:0000256" key="3">
    <source>
        <dbReference type="ARBA" id="ARBA00022840"/>
    </source>
</evidence>
<dbReference type="SUPFAM" id="SSF52540">
    <property type="entry name" value="P-loop containing nucleoside triphosphate hydrolases"/>
    <property type="match status" value="1"/>
</dbReference>
<evidence type="ECO:0000256" key="1">
    <source>
        <dbReference type="ARBA" id="ARBA00022741"/>
    </source>
</evidence>
<dbReference type="GO" id="GO:0005634">
    <property type="term" value="C:nucleus"/>
    <property type="evidence" value="ECO:0007669"/>
    <property type="project" value="TreeGrafter"/>
</dbReference>
<dbReference type="EMBL" id="ONZQ02000007">
    <property type="protein sequence ID" value="SPO03118.1"/>
    <property type="molecule type" value="Genomic_DNA"/>
</dbReference>
<dbReference type="Gene3D" id="3.40.50.300">
    <property type="entry name" value="P-loop containing nucleotide triphosphate hydrolases"/>
    <property type="match status" value="1"/>
</dbReference>
<dbReference type="GO" id="GO:0008094">
    <property type="term" value="F:ATP-dependent activity, acting on DNA"/>
    <property type="evidence" value="ECO:0007669"/>
    <property type="project" value="TreeGrafter"/>
</dbReference>
<dbReference type="CDD" id="cd18793">
    <property type="entry name" value="SF2_C_SNF"/>
    <property type="match status" value="1"/>
</dbReference>
<proteinExistence type="predicted"/>
<dbReference type="InterPro" id="IPR027417">
    <property type="entry name" value="P-loop_NTPase"/>
</dbReference>
<protein>
    <recommendedName>
        <fullName evidence="4">Helicase C-terminal domain-containing protein</fullName>
    </recommendedName>
</protein>
<evidence type="ECO:0000313" key="6">
    <source>
        <dbReference type="Proteomes" id="UP001187682"/>
    </source>
</evidence>
<evidence type="ECO:0000259" key="4">
    <source>
        <dbReference type="PROSITE" id="PS51194"/>
    </source>
</evidence>
<dbReference type="Pfam" id="PF00271">
    <property type="entry name" value="Helicase_C"/>
    <property type="match status" value="1"/>
</dbReference>
<evidence type="ECO:0000313" key="5">
    <source>
        <dbReference type="EMBL" id="SPO03118.1"/>
    </source>
</evidence>
<dbReference type="PROSITE" id="PS51194">
    <property type="entry name" value="HELICASE_CTER"/>
    <property type="match status" value="1"/>
</dbReference>
<accession>A0AAE8SVV5</accession>
<dbReference type="InterPro" id="IPR050628">
    <property type="entry name" value="SNF2_RAD54_helicase_TF"/>
</dbReference>
<dbReference type="PANTHER" id="PTHR45626:SF22">
    <property type="entry name" value="DNA REPAIR PROTEIN RAD5"/>
    <property type="match status" value="1"/>
</dbReference>
<comment type="caution">
    <text evidence="5">The sequence shown here is derived from an EMBL/GenBank/DDBJ whole genome shotgun (WGS) entry which is preliminary data.</text>
</comment>